<evidence type="ECO:0000256" key="1">
    <source>
        <dbReference type="SAM" id="SignalP"/>
    </source>
</evidence>
<keyword evidence="1" id="KW-0732">Signal</keyword>
<dbReference type="Pfam" id="PF13801">
    <property type="entry name" value="Metal_resist"/>
    <property type="match status" value="1"/>
</dbReference>
<proteinExistence type="predicted"/>
<dbReference type="OrthoDB" id="9035603at2"/>
<dbReference type="HOGENOM" id="CLU_104079_0_0_4"/>
<dbReference type="EMBL" id="CP001715">
    <property type="protein sequence ID" value="ACV34913.1"/>
    <property type="molecule type" value="Genomic_DNA"/>
</dbReference>
<reference evidence="2" key="1">
    <citation type="submission" date="2009-08" db="EMBL/GenBank/DDBJ databases">
        <authorList>
            <consortium name="US DOE Joint Genome Institute"/>
            <person name="Lucas S."/>
            <person name="Copeland A."/>
            <person name="Lapidus A."/>
            <person name="Glavina del Rio T."/>
            <person name="Dalin E."/>
            <person name="Tice H."/>
            <person name="Bruce D."/>
            <person name="Barry K."/>
            <person name="Pitluck S."/>
            <person name="Lowry S."/>
            <person name="Larimer F."/>
            <person name="Land M."/>
            <person name="Hauser L."/>
            <person name="Kyrpides N."/>
            <person name="Ivanova N."/>
            <person name="McMahon K.D."/>
            <person name="Hugenholtz P."/>
        </authorList>
    </citation>
    <scope>NUCLEOTIDE SEQUENCE</scope>
    <source>
        <strain evidence="2">UW-1</strain>
    </source>
</reference>
<protein>
    <recommendedName>
        <fullName evidence="3">LTXXQ motif family protein</fullName>
    </recommendedName>
</protein>
<accession>C7RTT7</accession>
<name>C7RTT7_ACCRE</name>
<dbReference type="KEGG" id="app:CAP2UW1_1599"/>
<evidence type="ECO:0008006" key="3">
    <source>
        <dbReference type="Google" id="ProtNLM"/>
    </source>
</evidence>
<reference evidence="2" key="2">
    <citation type="submission" date="2009-09" db="EMBL/GenBank/DDBJ databases">
        <title>Complete sequence of chromosome of Candidatus Accumulibacter phosphatis clade IIA str. UW-1.</title>
        <authorList>
            <consortium name="US DOE Joint Genome Institute"/>
            <person name="Martin H.G."/>
            <person name="Ivanova N."/>
            <person name="Kunin V."/>
            <person name="Warnecke F."/>
            <person name="Barry K."/>
            <person name="He S."/>
            <person name="Salamov A."/>
            <person name="Szeto E."/>
            <person name="Dalin E."/>
            <person name="Pangilinan J.L."/>
            <person name="Lapidus A."/>
            <person name="Lowry S."/>
            <person name="Kyrpides N.C."/>
            <person name="McMahon K.D."/>
            <person name="Hugenholtz P."/>
        </authorList>
    </citation>
    <scope>NUCLEOTIDE SEQUENCE [LARGE SCALE GENOMIC DNA]</scope>
    <source>
        <strain evidence="2">UW-1</strain>
    </source>
</reference>
<evidence type="ECO:0000313" key="2">
    <source>
        <dbReference type="EMBL" id="ACV34913.1"/>
    </source>
</evidence>
<dbReference type="Gene3D" id="1.20.120.1490">
    <property type="match status" value="1"/>
</dbReference>
<dbReference type="eggNOG" id="COG3678">
    <property type="taxonomic scope" value="Bacteria"/>
</dbReference>
<gene>
    <name evidence="2" type="ordered locus">CAP2UW1_1599</name>
</gene>
<dbReference type="InterPro" id="IPR025961">
    <property type="entry name" value="Metal_resist"/>
</dbReference>
<organism evidence="2">
    <name type="scientific">Accumulibacter regalis</name>
    <dbReference type="NCBI Taxonomy" id="522306"/>
    <lineage>
        <taxon>Bacteria</taxon>
        <taxon>Pseudomonadati</taxon>
        <taxon>Pseudomonadota</taxon>
        <taxon>Betaproteobacteria</taxon>
        <taxon>Candidatus Accumulibacter</taxon>
    </lineage>
</organism>
<feature type="chain" id="PRO_5002984187" description="LTXXQ motif family protein" evidence="1">
    <location>
        <begin position="27"/>
        <end position="168"/>
    </location>
</feature>
<dbReference type="STRING" id="522306.CAP2UW1_1599"/>
<sequence precursor="true">MKSKFSPRILVAAVLLALGVGGTAFAMNPERCGAGGGRMEQRMAYGMKEMSRLHDELKLDARQEAIWQEADKAGKASMNEMRDQRRKQHEEVLAAVSQPGADLRAIARQMDALKDAGRKQHEANRDRWLAVYDSLDATQKEKARLFFKGKIEHMGQWGRFGPGGPPRN</sequence>
<feature type="signal peptide" evidence="1">
    <location>
        <begin position="1"/>
        <end position="26"/>
    </location>
</feature>
<dbReference type="AlphaFoldDB" id="C7RTT7"/>